<feature type="domain" description="Type VI secretion system component TssM1 N-terminal" evidence="5">
    <location>
        <begin position="176"/>
        <end position="429"/>
    </location>
</feature>
<evidence type="ECO:0000256" key="2">
    <source>
        <dbReference type="SAM" id="Phobius"/>
    </source>
</evidence>
<dbReference type="EMBL" id="CP022163">
    <property type="protein sequence ID" value="ATB26780.1"/>
    <property type="molecule type" value="Genomic_DNA"/>
</dbReference>
<feature type="region of interest" description="Disordered" evidence="1">
    <location>
        <begin position="362"/>
        <end position="387"/>
    </location>
</feature>
<evidence type="ECO:0000313" key="8">
    <source>
        <dbReference type="Proteomes" id="UP000217289"/>
    </source>
</evidence>
<dbReference type="InterPro" id="IPR027417">
    <property type="entry name" value="P-loop_NTPase"/>
</dbReference>
<dbReference type="PANTHER" id="PTHR36153:SF1">
    <property type="entry name" value="TYPE VI SECRETION SYSTEM COMPONENT TSSM1"/>
    <property type="match status" value="1"/>
</dbReference>
<evidence type="ECO:0000259" key="6">
    <source>
        <dbReference type="Pfam" id="PF21070"/>
    </source>
</evidence>
<dbReference type="Pfam" id="PF06761">
    <property type="entry name" value="IcmF-related"/>
    <property type="match status" value="1"/>
</dbReference>
<dbReference type="Pfam" id="PF14331">
    <property type="entry name" value="IcmF-related_N"/>
    <property type="match status" value="1"/>
</dbReference>
<reference evidence="7 8" key="1">
    <citation type="submission" date="2017-06" db="EMBL/GenBank/DDBJ databases">
        <authorList>
            <person name="Kim H.J."/>
            <person name="Triplett B.A."/>
        </authorList>
    </citation>
    <scope>NUCLEOTIDE SEQUENCE [LARGE SCALE GENOMIC DNA]</scope>
    <source>
        <strain evidence="7 8">DSM 14713</strain>
    </source>
</reference>
<keyword evidence="8" id="KW-1185">Reference proteome</keyword>
<feature type="transmembrane region" description="Helical" evidence="2">
    <location>
        <begin position="426"/>
        <end position="447"/>
    </location>
</feature>
<feature type="domain" description="Type VI secretion system component TssM1 helical" evidence="6">
    <location>
        <begin position="947"/>
        <end position="1046"/>
    </location>
</feature>
<dbReference type="InterPro" id="IPR053156">
    <property type="entry name" value="T6SS_TssM-like"/>
</dbReference>
<sequence>MMLWAIVVTALAGLAWGAITQLGTPPILTGLVTLGVLLLFASVKWLVGKVRARRAARKLEGALEAQADEQLKTVRPDLQPEIKAMQAEFAKAVEALKTSKLSRGRKDALAILPWYLIVGPSGAGKSTALRNSGLKFPYLSSKGGGLRGVGGTRNCDWWLTNEAVLLDTAGRYTSGEEDRPEWFAFLDTLSKYRPKRPINGLIVAVSVSELMGVDPQAAGELGQNIRERLDEITSRLRTLVPVYLMLTKCDLIPGFTEMYSDLTRSERGQIWGFTVPMGSQAEASTDLMLERFDELVTVLEQRTLKRLGQERRLEARELIYQFSQRFDSLRKNLAEFVQPLFLDNVYQDTPVMRGLYFTSGTQEQKPTERLSGASSQLFGEARPPEPSADGRSYFLWDIFTKVMFQDQEMAVRSSMEEQRYRRRQRVVAATYFTAAALLLLLPLVSFVQNRRLIRDVTKAITSVQLDDRNDLTRIKDLSPLQWHLQELTGHKTTGRPLSLSFGLYQGDKLFPMAQLFYNSALRRVLLGKQYERIEQNLELFTQNFALFKRNQNSPNWKPQSEDYARHFESLKMYLLITWPHAPREPALDEVHQEWLVSQMVQHWTHLNGSGGEVGLRQAITRHARTYIQMLAADPENLSFGRNPLLVAQTRRALNDIPIDSLEMERIVAEVGREYPDLTLGEMIGAVPAMHATKRIPGAFTKPAWEQVVRARLENAFKDREAWVLDKDAQEDEEEYRRRLSSRYYQQYIQVWREFLMSIVVRPPTSVDQMESLLESLTRGKPPAFGRLFQALAYNVQLESSSKDKGANKNVVKKAYDELVSPTGPIKKGPTLIAENSTTGARVYGPHELEKDFAAFIRFGNVKMAVTDEEMQTAVDYYQDRLIEVQLALLRMKENSASATEDFQARIKASQSAVAMLIKNSESDGPIFEQLLLPPFQNLASTLFDDQAKRVSEEWCETIVKPLAQLMDNRYPFVRSSMLDAPLGEISRYIHPVDGTLRKFMQQKLGTEVLSSGRKWSFANTSASSRYRGELLTYLEKTSGLANILFPGDTAEPVVRFQVRIHAGTSPDATPSEISSIGLTIDGTDEIYRNGPDNIWKPMVWPGLAGKMGAHIHVESAFGATADIDEPGEWGLFRMLERVKQVELSADGRFFTATWEIEDMNGALVSVDFRPERTTNPFFSLTGNSANRLLQLFRDPGLFPPRWLASKGTGCEKEAVLSTDGAYR</sequence>
<evidence type="ECO:0000259" key="4">
    <source>
        <dbReference type="Pfam" id="PF06761"/>
    </source>
</evidence>
<evidence type="ECO:0000259" key="3">
    <source>
        <dbReference type="Pfam" id="PF06744"/>
    </source>
</evidence>
<proteinExistence type="predicted"/>
<dbReference type="Pfam" id="PF06744">
    <property type="entry name" value="IcmF_C"/>
    <property type="match status" value="1"/>
</dbReference>
<organism evidence="7 8">
    <name type="scientific">Melittangium boletus DSM 14713</name>
    <dbReference type="NCBI Taxonomy" id="1294270"/>
    <lineage>
        <taxon>Bacteria</taxon>
        <taxon>Pseudomonadati</taxon>
        <taxon>Myxococcota</taxon>
        <taxon>Myxococcia</taxon>
        <taxon>Myxococcales</taxon>
        <taxon>Cystobacterineae</taxon>
        <taxon>Archangiaceae</taxon>
        <taxon>Melittangium</taxon>
    </lineage>
</organism>
<dbReference type="InterPro" id="IPR048677">
    <property type="entry name" value="TssM1_hel"/>
</dbReference>
<keyword evidence="2" id="KW-0472">Membrane</keyword>
<feature type="domain" description="IcmF-related" evidence="4">
    <location>
        <begin position="477"/>
        <end position="795"/>
    </location>
</feature>
<dbReference type="InterPro" id="IPR009612">
    <property type="entry name" value="IcmF-rel"/>
</dbReference>
<name>A0A250I6F7_9BACT</name>
<dbReference type="PANTHER" id="PTHR36153">
    <property type="entry name" value="INNER MEMBRANE PROTEIN-RELATED"/>
    <property type="match status" value="1"/>
</dbReference>
<dbReference type="NCBIfam" id="TIGR03348">
    <property type="entry name" value="VI_IcmF"/>
    <property type="match status" value="1"/>
</dbReference>
<keyword evidence="2" id="KW-1133">Transmembrane helix</keyword>
<keyword evidence="2" id="KW-0812">Transmembrane</keyword>
<gene>
    <name evidence="7" type="ORF">MEBOL_000214</name>
</gene>
<evidence type="ECO:0000313" key="7">
    <source>
        <dbReference type="EMBL" id="ATB26780.1"/>
    </source>
</evidence>
<dbReference type="InterPro" id="IPR025743">
    <property type="entry name" value="TssM1_N"/>
</dbReference>
<dbReference type="RefSeq" id="WP_245919342.1">
    <property type="nucleotide sequence ID" value="NZ_CP022163.1"/>
</dbReference>
<accession>A0A250I6F7</accession>
<protein>
    <submittedName>
        <fullName evidence="7">Type VI secretion protein IcmF</fullName>
    </submittedName>
</protein>
<dbReference type="Pfam" id="PF21070">
    <property type="entry name" value="IcmF_helical"/>
    <property type="match status" value="1"/>
</dbReference>
<dbReference type="Proteomes" id="UP000217289">
    <property type="component" value="Chromosome"/>
</dbReference>
<evidence type="ECO:0000256" key="1">
    <source>
        <dbReference type="SAM" id="MobiDB-lite"/>
    </source>
</evidence>
<dbReference type="KEGG" id="mbd:MEBOL_000214"/>
<feature type="domain" description="Type VI secretion system IcmF C-terminal" evidence="3">
    <location>
        <begin position="1071"/>
        <end position="1160"/>
    </location>
</feature>
<evidence type="ECO:0000259" key="5">
    <source>
        <dbReference type="Pfam" id="PF14331"/>
    </source>
</evidence>
<dbReference type="SUPFAM" id="SSF52540">
    <property type="entry name" value="P-loop containing nucleoside triphosphate hydrolases"/>
    <property type="match status" value="1"/>
</dbReference>
<dbReference type="InterPro" id="IPR010623">
    <property type="entry name" value="IcmF_C"/>
</dbReference>
<feature type="transmembrane region" description="Helical" evidence="2">
    <location>
        <begin position="27"/>
        <end position="47"/>
    </location>
</feature>
<dbReference type="AlphaFoldDB" id="A0A250I6F7"/>
<dbReference type="InterPro" id="IPR017731">
    <property type="entry name" value="TssM1-like"/>
</dbReference>